<evidence type="ECO:0000259" key="2">
    <source>
        <dbReference type="PROSITE" id="PS50089"/>
    </source>
</evidence>
<feature type="domain" description="RING-type" evidence="2">
    <location>
        <begin position="300"/>
        <end position="333"/>
    </location>
</feature>
<dbReference type="InterPro" id="IPR052079">
    <property type="entry name" value="E3_ligase/Copine_domain"/>
</dbReference>
<dbReference type="Proteomes" id="UP001642360">
    <property type="component" value="Unassembled WGS sequence"/>
</dbReference>
<reference evidence="3 4" key="1">
    <citation type="submission" date="2024-02" db="EMBL/GenBank/DDBJ databases">
        <authorList>
            <person name="Vignale AGUSTIN F."/>
            <person name="Sosa J E."/>
            <person name="Modenutti C."/>
        </authorList>
    </citation>
    <scope>NUCLEOTIDE SEQUENCE [LARGE SCALE GENOMIC DNA]</scope>
</reference>
<protein>
    <recommendedName>
        <fullName evidence="2">RING-type domain-containing protein</fullName>
    </recommendedName>
</protein>
<gene>
    <name evidence="3" type="ORF">ILEXP_LOCUS51742</name>
</gene>
<dbReference type="InterPro" id="IPR036465">
    <property type="entry name" value="vWFA_dom_sf"/>
</dbReference>
<dbReference type="SUPFAM" id="SSF53300">
    <property type="entry name" value="vWA-like"/>
    <property type="match status" value="1"/>
</dbReference>
<dbReference type="InterPro" id="IPR013083">
    <property type="entry name" value="Znf_RING/FYVE/PHD"/>
</dbReference>
<accession>A0ABC8UKR8</accession>
<proteinExistence type="predicted"/>
<dbReference type="PANTHER" id="PTHR45751">
    <property type="entry name" value="COPINE FAMILY PROTEIN 1"/>
    <property type="match status" value="1"/>
</dbReference>
<dbReference type="AlphaFoldDB" id="A0ABC8UKR8"/>
<dbReference type="Pfam" id="PF07002">
    <property type="entry name" value="Copine"/>
    <property type="match status" value="1"/>
</dbReference>
<keyword evidence="1" id="KW-0479">Metal-binding</keyword>
<dbReference type="PROSITE" id="PS50089">
    <property type="entry name" value="ZF_RING_2"/>
    <property type="match status" value="1"/>
</dbReference>
<dbReference type="PANTHER" id="PTHR45751:SF16">
    <property type="entry name" value="E3 UBIQUITIN-PROTEIN LIGASE RGLG4"/>
    <property type="match status" value="1"/>
</dbReference>
<dbReference type="InterPro" id="IPR010734">
    <property type="entry name" value="Copine_C"/>
</dbReference>
<keyword evidence="1" id="KW-0862">Zinc</keyword>
<dbReference type="Gene3D" id="3.30.40.10">
    <property type="entry name" value="Zinc/RING finger domain, C3HC4 (zinc finger)"/>
    <property type="match status" value="1"/>
</dbReference>
<dbReference type="Pfam" id="PF13920">
    <property type="entry name" value="zf-C3HC4_3"/>
    <property type="match status" value="1"/>
</dbReference>
<evidence type="ECO:0000313" key="4">
    <source>
        <dbReference type="Proteomes" id="UP001642360"/>
    </source>
</evidence>
<dbReference type="InterPro" id="IPR001841">
    <property type="entry name" value="Znf_RING"/>
</dbReference>
<evidence type="ECO:0000313" key="3">
    <source>
        <dbReference type="EMBL" id="CAK9181660.1"/>
    </source>
</evidence>
<organism evidence="3 4">
    <name type="scientific">Ilex paraguariensis</name>
    <name type="common">yerba mate</name>
    <dbReference type="NCBI Taxonomy" id="185542"/>
    <lineage>
        <taxon>Eukaryota</taxon>
        <taxon>Viridiplantae</taxon>
        <taxon>Streptophyta</taxon>
        <taxon>Embryophyta</taxon>
        <taxon>Tracheophyta</taxon>
        <taxon>Spermatophyta</taxon>
        <taxon>Magnoliopsida</taxon>
        <taxon>eudicotyledons</taxon>
        <taxon>Gunneridae</taxon>
        <taxon>Pentapetalae</taxon>
        <taxon>asterids</taxon>
        <taxon>campanulids</taxon>
        <taxon>Aquifoliales</taxon>
        <taxon>Aquifoliaceae</taxon>
        <taxon>Ilex</taxon>
    </lineage>
</organism>
<sequence length="344" mass="37212">MGLPVANALLGKLGLGSPKLIFGVDFTKSNEWTGKYSSAKQSLHAVGGTPNPYCTTISIIGRTFAFLDKDNLIPCFGFGNATTEDKGVFSFHTDCSPCQGYEGALICYNSIVPHVVLAGPTSYAPVVDAAISVVEKSGGRFHVLVIITDGQVTRSVDASDEELSPQEKETINAIVNASLYPLSILVVGVGDGPWEGMNKFIDKIPARRFNNYEFVNFTDIMSKESTPSKKEIAFALAALKGIPNQKNTASELGLLGCVTGKAKMIYPRPPTVPYTNCPAFSVAESSSRSTATPDERNWLCPICWSKCKDMAFGCGHMTCKECDPELIRCPICRKPIDSRVRVYP</sequence>
<keyword evidence="4" id="KW-1185">Reference proteome</keyword>
<dbReference type="GO" id="GO:0008270">
    <property type="term" value="F:zinc ion binding"/>
    <property type="evidence" value="ECO:0007669"/>
    <property type="project" value="UniProtKB-KW"/>
</dbReference>
<keyword evidence="1" id="KW-0863">Zinc-finger</keyword>
<dbReference type="EMBL" id="CAUOFW020008124">
    <property type="protein sequence ID" value="CAK9181660.1"/>
    <property type="molecule type" value="Genomic_DNA"/>
</dbReference>
<name>A0ABC8UKR8_9AQUA</name>
<evidence type="ECO:0000256" key="1">
    <source>
        <dbReference type="PROSITE-ProRule" id="PRU00175"/>
    </source>
</evidence>
<dbReference type="SUPFAM" id="SSF57850">
    <property type="entry name" value="RING/U-box"/>
    <property type="match status" value="1"/>
</dbReference>
<comment type="caution">
    <text evidence="3">The sequence shown here is derived from an EMBL/GenBank/DDBJ whole genome shotgun (WGS) entry which is preliminary data.</text>
</comment>